<dbReference type="InterPro" id="IPR010982">
    <property type="entry name" value="Lambda_DNA-bd_dom_sf"/>
</dbReference>
<name>A0A2W3YQD0_9ENTE</name>
<evidence type="ECO:0000256" key="1">
    <source>
        <dbReference type="ARBA" id="ARBA00023125"/>
    </source>
</evidence>
<accession>A0A2W3YQD0</accession>
<reference evidence="3 4" key="1">
    <citation type="submission" date="2017-11" db="EMBL/GenBank/DDBJ databases">
        <title>Draft genome sequence of Enterococcus plantarum TRW2 strain isolated from lettuce.</title>
        <authorList>
            <person name="Kim E.B."/>
            <person name="Marco M.L."/>
            <person name="Williams T.R."/>
            <person name="You I.H."/>
        </authorList>
    </citation>
    <scope>NUCLEOTIDE SEQUENCE [LARGE SCALE GENOMIC DNA]</scope>
    <source>
        <strain evidence="3 4">TRW2</strain>
    </source>
</reference>
<evidence type="ECO:0000259" key="2">
    <source>
        <dbReference type="PROSITE" id="PS50943"/>
    </source>
</evidence>
<dbReference type="Pfam" id="PF01381">
    <property type="entry name" value="HTH_3"/>
    <property type="match status" value="1"/>
</dbReference>
<evidence type="ECO:0000313" key="4">
    <source>
        <dbReference type="Proteomes" id="UP000249828"/>
    </source>
</evidence>
<keyword evidence="4" id="KW-1185">Reference proteome</keyword>
<dbReference type="EMBL" id="PIEU01000124">
    <property type="protein sequence ID" value="PZL70146.1"/>
    <property type="molecule type" value="Genomic_DNA"/>
</dbReference>
<dbReference type="PANTHER" id="PTHR46558:SF11">
    <property type="entry name" value="HTH-TYPE TRANSCRIPTIONAL REGULATOR XRE"/>
    <property type="match status" value="1"/>
</dbReference>
<dbReference type="SMART" id="SM00530">
    <property type="entry name" value="HTH_XRE"/>
    <property type="match status" value="1"/>
</dbReference>
<dbReference type="RefSeq" id="WP_111248888.1">
    <property type="nucleotide sequence ID" value="NZ_PIEU01000124.1"/>
</dbReference>
<gene>
    <name evidence="3" type="ORF">CI088_15980</name>
</gene>
<proteinExistence type="predicted"/>
<dbReference type="PROSITE" id="PS50943">
    <property type="entry name" value="HTH_CROC1"/>
    <property type="match status" value="1"/>
</dbReference>
<dbReference type="PANTHER" id="PTHR46558">
    <property type="entry name" value="TRACRIPTIONAL REGULATORY PROTEIN-RELATED-RELATED"/>
    <property type="match status" value="1"/>
</dbReference>
<dbReference type="CDD" id="cd00093">
    <property type="entry name" value="HTH_XRE"/>
    <property type="match status" value="1"/>
</dbReference>
<dbReference type="InterPro" id="IPR001387">
    <property type="entry name" value="Cro/C1-type_HTH"/>
</dbReference>
<sequence>MKVTLKALRVMKEMTQKEVAKELGISKDTWSSYERGKTFPDVPVIEKIEELFDVKYSDIIFYHKLAVKPQLDKQTA</sequence>
<dbReference type="Gene3D" id="1.10.260.40">
    <property type="entry name" value="lambda repressor-like DNA-binding domains"/>
    <property type="match status" value="1"/>
</dbReference>
<dbReference type="AlphaFoldDB" id="A0A2W3YQD0"/>
<dbReference type="GO" id="GO:0003677">
    <property type="term" value="F:DNA binding"/>
    <property type="evidence" value="ECO:0007669"/>
    <property type="project" value="UniProtKB-KW"/>
</dbReference>
<evidence type="ECO:0000313" key="3">
    <source>
        <dbReference type="EMBL" id="PZL70146.1"/>
    </source>
</evidence>
<dbReference type="Proteomes" id="UP000249828">
    <property type="component" value="Unassembled WGS sequence"/>
</dbReference>
<keyword evidence="1" id="KW-0238">DNA-binding</keyword>
<feature type="domain" description="HTH cro/C1-type" evidence="2">
    <location>
        <begin position="5"/>
        <end position="59"/>
    </location>
</feature>
<protein>
    <submittedName>
        <fullName evidence="3">XRE family transcriptional regulator</fullName>
    </submittedName>
</protein>
<dbReference type="SUPFAM" id="SSF47413">
    <property type="entry name" value="lambda repressor-like DNA-binding domains"/>
    <property type="match status" value="1"/>
</dbReference>
<organism evidence="3 4">
    <name type="scientific">Enterococcus plantarum</name>
    <dbReference type="NCBI Taxonomy" id="1077675"/>
    <lineage>
        <taxon>Bacteria</taxon>
        <taxon>Bacillati</taxon>
        <taxon>Bacillota</taxon>
        <taxon>Bacilli</taxon>
        <taxon>Lactobacillales</taxon>
        <taxon>Enterococcaceae</taxon>
        <taxon>Enterococcus</taxon>
    </lineage>
</organism>
<comment type="caution">
    <text evidence="3">The sequence shown here is derived from an EMBL/GenBank/DDBJ whole genome shotgun (WGS) entry which is preliminary data.</text>
</comment>